<dbReference type="GO" id="GO:0000139">
    <property type="term" value="C:Golgi membrane"/>
    <property type="evidence" value="ECO:0007669"/>
    <property type="project" value="UniProtKB-SubCell"/>
</dbReference>
<dbReference type="GO" id="GO:0015031">
    <property type="term" value="P:protein transport"/>
    <property type="evidence" value="ECO:0007669"/>
    <property type="project" value="UniProtKB-KW"/>
</dbReference>
<dbReference type="GO" id="GO:0005085">
    <property type="term" value="F:guanyl-nucleotide exchange factor activity"/>
    <property type="evidence" value="ECO:0007669"/>
    <property type="project" value="InterPro"/>
</dbReference>
<gene>
    <name evidence="11" type="ORF">P280DRAFT_466182</name>
</gene>
<keyword evidence="3" id="KW-0812">Transmembrane</keyword>
<dbReference type="InterPro" id="IPR045260">
    <property type="entry name" value="Sec12-like"/>
</dbReference>
<dbReference type="Proteomes" id="UP000799753">
    <property type="component" value="Unassembled WGS sequence"/>
</dbReference>
<dbReference type="EMBL" id="MU006778">
    <property type="protein sequence ID" value="KAF2644918.1"/>
    <property type="molecule type" value="Genomic_DNA"/>
</dbReference>
<evidence type="ECO:0000313" key="12">
    <source>
        <dbReference type="Proteomes" id="UP000799753"/>
    </source>
</evidence>
<keyword evidence="6" id="KW-0931">ER-Golgi transport</keyword>
<dbReference type="InterPro" id="IPR015943">
    <property type="entry name" value="WD40/YVTN_repeat-like_dom_sf"/>
</dbReference>
<dbReference type="PANTHER" id="PTHR23284:SF0">
    <property type="entry name" value="PROLACTIN REGULATORY ELEMENT-BINDING PROTEIN"/>
    <property type="match status" value="1"/>
</dbReference>
<keyword evidence="8" id="KW-1133">Transmembrane helix</keyword>
<name>A0A6A6SET0_9PLEO</name>
<keyword evidence="1 10" id="KW-0813">Transport</keyword>
<reference evidence="11" key="1">
    <citation type="journal article" date="2020" name="Stud. Mycol.">
        <title>101 Dothideomycetes genomes: a test case for predicting lifestyles and emergence of pathogens.</title>
        <authorList>
            <person name="Haridas S."/>
            <person name="Albert R."/>
            <person name="Binder M."/>
            <person name="Bloem J."/>
            <person name="Labutti K."/>
            <person name="Salamov A."/>
            <person name="Andreopoulos B."/>
            <person name="Baker S."/>
            <person name="Barry K."/>
            <person name="Bills G."/>
            <person name="Bluhm B."/>
            <person name="Cannon C."/>
            <person name="Castanera R."/>
            <person name="Culley D."/>
            <person name="Daum C."/>
            <person name="Ezra D."/>
            <person name="Gonzalez J."/>
            <person name="Henrissat B."/>
            <person name="Kuo A."/>
            <person name="Liang C."/>
            <person name="Lipzen A."/>
            <person name="Lutzoni F."/>
            <person name="Magnuson J."/>
            <person name="Mondo S."/>
            <person name="Nolan M."/>
            <person name="Ohm R."/>
            <person name="Pangilinan J."/>
            <person name="Park H.-J."/>
            <person name="Ramirez L."/>
            <person name="Alfaro M."/>
            <person name="Sun H."/>
            <person name="Tritt A."/>
            <person name="Yoshinaga Y."/>
            <person name="Zwiers L.-H."/>
            <person name="Turgeon B."/>
            <person name="Goodwin S."/>
            <person name="Spatafora J."/>
            <person name="Crous P."/>
            <person name="Grigoriev I."/>
        </authorList>
    </citation>
    <scope>NUCLEOTIDE SEQUENCE</scope>
    <source>
        <strain evidence="11">CBS 473.64</strain>
    </source>
</reference>
<dbReference type="AlphaFoldDB" id="A0A6A6SET0"/>
<dbReference type="Gene3D" id="2.130.10.10">
    <property type="entry name" value="YVTN repeat-like/Quinoprotein amine dehydrogenase"/>
    <property type="match status" value="1"/>
</dbReference>
<dbReference type="GO" id="GO:0006888">
    <property type="term" value="P:endoplasmic reticulum to Golgi vesicle-mediated transport"/>
    <property type="evidence" value="ECO:0007669"/>
    <property type="project" value="UniProtKB-UniRule"/>
</dbReference>
<dbReference type="OrthoDB" id="16538at2759"/>
<keyword evidence="2 10" id="KW-0853">WD repeat</keyword>
<evidence type="ECO:0000256" key="7">
    <source>
        <dbReference type="ARBA" id="ARBA00022927"/>
    </source>
</evidence>
<evidence type="ECO:0000256" key="3">
    <source>
        <dbReference type="ARBA" id="ARBA00022692"/>
    </source>
</evidence>
<keyword evidence="4 10" id="KW-0677">Repeat</keyword>
<evidence type="ECO:0000256" key="8">
    <source>
        <dbReference type="ARBA" id="ARBA00022989"/>
    </source>
</evidence>
<evidence type="ECO:0000256" key="1">
    <source>
        <dbReference type="ARBA" id="ARBA00022448"/>
    </source>
</evidence>
<comment type="function">
    <text evidence="10">Guanine nucleotide-exchange factor (GEF) required for the formation or budding of transport vesicles from the ER.</text>
</comment>
<proteinExistence type="inferred from homology"/>
<keyword evidence="9" id="KW-0472">Membrane</keyword>
<accession>A0A6A6SET0</accession>
<dbReference type="PANTHER" id="PTHR23284">
    <property type="entry name" value="PROLACTIN REGULATORY ELEMENT BINDING PROTEIN"/>
    <property type="match status" value="1"/>
</dbReference>
<sequence length="635" mass="69371">MSRPTVSKAKTSYPIYSATFANSKPSYLVVGGGGGAGRHGVKNKITVFDFSSRAPTVESCAEIEASEDDSVQSLANLATKDGLILYAGINSSEEDRLKDKNEHFRAFEVQFPKANKRASNVQEEKTPQGKITFLSKTSLFTNPTDANAKREAYQRVIRLSPPQRNATGPPNKRIGAIASSLAGNENEVVVFSATTNRPDNVKDIIQRVPLSKGQEVEDIDILDEGNGLFQLAYCLPGDVFVQPVLYDFGKKKNLSKSDSRRKVYAVPFPNNYDKKTRPKIRCIRWLSPSHILLLANKHNRTGVELWILRLYDDGAGHIILKKTLPKHVKASVGMDAVLLDADSDGAYQAVVAVTSIDVSLTVLTIDYHGQTRNSLSRFHAFATYHNVHELQMTKVVFSPFFKPEAAPGKSPGPQYLRLATTSLGNSIDVETFELQPISKKPKSRYLLQSARSLAVTNTAKYIVIAVIIGAIALILQGFIDPEGSLTKSIIPSGLQNAASGLKPPGQVIDDTRNAALLNDGNSPVVKASQRLLDLLHLHRHPERPRAEHKAIVVHHDPDNDGALSTEVHQGEEDVVKKHTDAKKWEQLSHGEQKKWKERLSSAGLWAAAEGETILKGIFFGQLGGIVGHAAAAVIG</sequence>
<evidence type="ECO:0000256" key="4">
    <source>
        <dbReference type="ARBA" id="ARBA00022737"/>
    </source>
</evidence>
<keyword evidence="12" id="KW-1185">Reference proteome</keyword>
<keyword evidence="5 10" id="KW-0256">Endoplasmic reticulum</keyword>
<evidence type="ECO:0000256" key="9">
    <source>
        <dbReference type="ARBA" id="ARBA00023136"/>
    </source>
</evidence>
<comment type="subcellular location">
    <subcellularLocation>
        <location evidence="10">Endoplasmic reticulum membrane</location>
        <topology evidence="10">Single-pass type II membrane protein</topology>
    </subcellularLocation>
    <subcellularLocation>
        <location evidence="10">Golgi apparatus membrane</location>
        <topology evidence="10">Single-pass type II membrane protein</topology>
    </subcellularLocation>
</comment>
<evidence type="ECO:0000256" key="2">
    <source>
        <dbReference type="ARBA" id="ARBA00022574"/>
    </source>
</evidence>
<organism evidence="11 12">
    <name type="scientific">Massarina eburnea CBS 473.64</name>
    <dbReference type="NCBI Taxonomy" id="1395130"/>
    <lineage>
        <taxon>Eukaryota</taxon>
        <taxon>Fungi</taxon>
        <taxon>Dikarya</taxon>
        <taxon>Ascomycota</taxon>
        <taxon>Pezizomycotina</taxon>
        <taxon>Dothideomycetes</taxon>
        <taxon>Pleosporomycetidae</taxon>
        <taxon>Pleosporales</taxon>
        <taxon>Massarineae</taxon>
        <taxon>Massarinaceae</taxon>
        <taxon>Massarina</taxon>
    </lineage>
</organism>
<protein>
    <recommendedName>
        <fullName evidence="10">Guanine nucleotide-exchange factor SEC12</fullName>
    </recommendedName>
</protein>
<evidence type="ECO:0000256" key="6">
    <source>
        <dbReference type="ARBA" id="ARBA00022892"/>
    </source>
</evidence>
<keyword evidence="7 10" id="KW-0653">Protein transport</keyword>
<dbReference type="GO" id="GO:0005789">
    <property type="term" value="C:endoplasmic reticulum membrane"/>
    <property type="evidence" value="ECO:0007669"/>
    <property type="project" value="UniProtKB-SubCell"/>
</dbReference>
<evidence type="ECO:0000256" key="5">
    <source>
        <dbReference type="ARBA" id="ARBA00022824"/>
    </source>
</evidence>
<evidence type="ECO:0000256" key="10">
    <source>
        <dbReference type="RuleBase" id="RU369019"/>
    </source>
</evidence>
<evidence type="ECO:0000313" key="11">
    <source>
        <dbReference type="EMBL" id="KAF2644918.1"/>
    </source>
</evidence>
<comment type="similarity">
    <text evidence="10">Belongs to the WD repeat SEC12 family.</text>
</comment>
<dbReference type="GO" id="GO:0003400">
    <property type="term" value="P:regulation of COPII vesicle coating"/>
    <property type="evidence" value="ECO:0007669"/>
    <property type="project" value="UniProtKB-UniRule"/>
</dbReference>